<feature type="region of interest" description="Disordered" evidence="1">
    <location>
        <begin position="219"/>
        <end position="239"/>
    </location>
</feature>
<name>A0AAD8TGF6_LOLMU</name>
<feature type="region of interest" description="Disordered" evidence="1">
    <location>
        <begin position="20"/>
        <end position="80"/>
    </location>
</feature>
<reference evidence="2" key="1">
    <citation type="submission" date="2023-07" db="EMBL/GenBank/DDBJ databases">
        <title>A chromosome-level genome assembly of Lolium multiflorum.</title>
        <authorList>
            <person name="Chen Y."/>
            <person name="Copetti D."/>
            <person name="Kolliker R."/>
            <person name="Studer B."/>
        </authorList>
    </citation>
    <scope>NUCLEOTIDE SEQUENCE</scope>
    <source>
        <strain evidence="2">02402/16</strain>
        <tissue evidence="2">Leaf</tissue>
    </source>
</reference>
<evidence type="ECO:0000256" key="1">
    <source>
        <dbReference type="SAM" id="MobiDB-lite"/>
    </source>
</evidence>
<dbReference type="Proteomes" id="UP001231189">
    <property type="component" value="Unassembled WGS sequence"/>
</dbReference>
<feature type="compositionally biased region" description="Acidic residues" evidence="1">
    <location>
        <begin position="29"/>
        <end position="43"/>
    </location>
</feature>
<keyword evidence="3" id="KW-1185">Reference proteome</keyword>
<evidence type="ECO:0000313" key="2">
    <source>
        <dbReference type="EMBL" id="KAK1681329.1"/>
    </source>
</evidence>
<protein>
    <submittedName>
        <fullName evidence="2">Uncharacterized protein</fullName>
    </submittedName>
</protein>
<feature type="compositionally biased region" description="Basic and acidic residues" evidence="1">
    <location>
        <begin position="44"/>
        <end position="55"/>
    </location>
</feature>
<comment type="caution">
    <text evidence="2">The sequence shown here is derived from an EMBL/GenBank/DDBJ whole genome shotgun (WGS) entry which is preliminary data.</text>
</comment>
<dbReference type="PANTHER" id="PTHR45125:SF48">
    <property type="entry name" value="MYB-LIKE DOMAIN-CONTAINING PROTEIN"/>
    <property type="match status" value="1"/>
</dbReference>
<sequence>MDAASSPVFLTQEEVRVTKAVASRGGFDDQNDGTQDTDEEDEHADLNQEIDKEDALEPMTASSKGRKRRKKNSSPVEPRIKWTGKEEECLTEAWKTVSMNDITGANKNFEMYWQRVKLGFDERKIVDPYFNKTVMIHGDKAMGPHWGIMQAVCSKWHCIHEEIDERPVSGADFEAKTRRAFDWYTDDNDGQTFKYLNVFARTEKCEKWKEVRKNLVNKKGEKYNPDDPAHAASAGRPELGQKKLKELKKAGHPAKRLQASFDKCWADARAHADGRDDKHDVRWKEMLAN</sequence>
<dbReference type="AlphaFoldDB" id="A0AAD8TGF6"/>
<evidence type="ECO:0000313" key="3">
    <source>
        <dbReference type="Proteomes" id="UP001231189"/>
    </source>
</evidence>
<organism evidence="2 3">
    <name type="scientific">Lolium multiflorum</name>
    <name type="common">Italian ryegrass</name>
    <name type="synonym">Lolium perenne subsp. multiflorum</name>
    <dbReference type="NCBI Taxonomy" id="4521"/>
    <lineage>
        <taxon>Eukaryota</taxon>
        <taxon>Viridiplantae</taxon>
        <taxon>Streptophyta</taxon>
        <taxon>Embryophyta</taxon>
        <taxon>Tracheophyta</taxon>
        <taxon>Spermatophyta</taxon>
        <taxon>Magnoliopsida</taxon>
        <taxon>Liliopsida</taxon>
        <taxon>Poales</taxon>
        <taxon>Poaceae</taxon>
        <taxon>BOP clade</taxon>
        <taxon>Pooideae</taxon>
        <taxon>Poodae</taxon>
        <taxon>Poeae</taxon>
        <taxon>Poeae Chloroplast Group 2 (Poeae type)</taxon>
        <taxon>Loliodinae</taxon>
        <taxon>Loliinae</taxon>
        <taxon>Lolium</taxon>
    </lineage>
</organism>
<dbReference type="PANTHER" id="PTHR45125">
    <property type="entry name" value="F21J9.4-RELATED"/>
    <property type="match status" value="1"/>
</dbReference>
<accession>A0AAD8TGF6</accession>
<proteinExistence type="predicted"/>
<dbReference type="EMBL" id="JAUUTY010000002">
    <property type="protein sequence ID" value="KAK1681329.1"/>
    <property type="molecule type" value="Genomic_DNA"/>
</dbReference>
<gene>
    <name evidence="2" type="ORF">QYE76_042177</name>
</gene>
<feature type="compositionally biased region" description="Basic and acidic residues" evidence="1">
    <location>
        <begin position="219"/>
        <end position="229"/>
    </location>
</feature>